<dbReference type="EMBL" id="FNTV01000001">
    <property type="protein sequence ID" value="SEE10873.1"/>
    <property type="molecule type" value="Genomic_DNA"/>
</dbReference>
<proteinExistence type="predicted"/>
<dbReference type="RefSeq" id="WP_074710472.1">
    <property type="nucleotide sequence ID" value="NZ_FNTV01000001.1"/>
</dbReference>
<keyword evidence="1" id="KW-1133">Transmembrane helix</keyword>
<dbReference type="SUPFAM" id="SSF53300">
    <property type="entry name" value="vWA-like"/>
    <property type="match status" value="1"/>
</dbReference>
<keyword evidence="1" id="KW-0472">Membrane</keyword>
<evidence type="ECO:0000259" key="2">
    <source>
        <dbReference type="PROSITE" id="PS50234"/>
    </source>
</evidence>
<sequence>MTFLPILTPWLFWTLSLLLIAAAAYLLVKGRSAARWRYALVVLLVVLAGARPGFAGAPAPVASTDLNVFFVVDMTPSSAAEDFNGAAPRLEGMKADILALANEFAGARFSLISFDSKAKVVLPLTSDATALATLTEILTPSSALVSQGSSISVANKLLAQRLAAARTSHPERPRLVYYLGDGEQTAAASPEPFTATAKLTDGGAVLGYGTTDGGKMRDYTFGSDKPGAYIPDKANDFKPALSVIDEPALQTIAGALKVPYVHRTSTEGLGSALSKAAPTAASTAESPAGMDNGAGRWEIYWLLALAAFGILLWEVGDLTRSWRALQRPAMRGKP</sequence>
<gene>
    <name evidence="3" type="ORF">SAMN04489740_0676</name>
</gene>
<feature type="transmembrane region" description="Helical" evidence="1">
    <location>
        <begin position="6"/>
        <end position="28"/>
    </location>
</feature>
<keyword evidence="1" id="KW-0812">Transmembrane</keyword>
<evidence type="ECO:0000313" key="3">
    <source>
        <dbReference type="EMBL" id="SEE10873.1"/>
    </source>
</evidence>
<organism evidence="3 4">
    <name type="scientific">Arthrobacter alpinus</name>
    <dbReference type="NCBI Taxonomy" id="656366"/>
    <lineage>
        <taxon>Bacteria</taxon>
        <taxon>Bacillati</taxon>
        <taxon>Actinomycetota</taxon>
        <taxon>Actinomycetes</taxon>
        <taxon>Micrococcales</taxon>
        <taxon>Micrococcaceae</taxon>
        <taxon>Arthrobacter</taxon>
    </lineage>
</organism>
<name>A0A1H5G556_9MICC</name>
<evidence type="ECO:0000256" key="1">
    <source>
        <dbReference type="SAM" id="Phobius"/>
    </source>
</evidence>
<dbReference type="Proteomes" id="UP000182725">
    <property type="component" value="Unassembled WGS sequence"/>
</dbReference>
<feature type="transmembrane region" description="Helical" evidence="1">
    <location>
        <begin position="299"/>
        <end position="316"/>
    </location>
</feature>
<dbReference type="AlphaFoldDB" id="A0A1H5G556"/>
<dbReference type="Gene3D" id="3.40.50.410">
    <property type="entry name" value="von Willebrand factor, type A domain"/>
    <property type="match status" value="1"/>
</dbReference>
<dbReference type="Pfam" id="PF13519">
    <property type="entry name" value="VWA_2"/>
    <property type="match status" value="1"/>
</dbReference>
<feature type="domain" description="VWFA" evidence="2">
    <location>
        <begin position="67"/>
        <end position="256"/>
    </location>
</feature>
<accession>A0A1H5G556</accession>
<evidence type="ECO:0000313" key="4">
    <source>
        <dbReference type="Proteomes" id="UP000182725"/>
    </source>
</evidence>
<dbReference type="PROSITE" id="PS50234">
    <property type="entry name" value="VWFA"/>
    <property type="match status" value="1"/>
</dbReference>
<feature type="transmembrane region" description="Helical" evidence="1">
    <location>
        <begin position="35"/>
        <end position="54"/>
    </location>
</feature>
<dbReference type="SMART" id="SM00327">
    <property type="entry name" value="VWA"/>
    <property type="match status" value="1"/>
</dbReference>
<reference evidence="3 4" key="1">
    <citation type="submission" date="2016-10" db="EMBL/GenBank/DDBJ databases">
        <authorList>
            <person name="de Groot N.N."/>
        </authorList>
    </citation>
    <scope>NUCLEOTIDE SEQUENCE [LARGE SCALE GENOMIC DNA]</scope>
    <source>
        <strain evidence="3 4">DSM 22274</strain>
    </source>
</reference>
<dbReference type="CDD" id="cd00198">
    <property type="entry name" value="vWFA"/>
    <property type="match status" value="1"/>
</dbReference>
<dbReference type="InterPro" id="IPR036465">
    <property type="entry name" value="vWFA_dom_sf"/>
</dbReference>
<protein>
    <submittedName>
        <fullName evidence="3">Ca-activated chloride channel family protein</fullName>
    </submittedName>
</protein>
<dbReference type="InterPro" id="IPR002035">
    <property type="entry name" value="VWF_A"/>
</dbReference>